<dbReference type="AlphaFoldDB" id="A0A8J6MX83"/>
<sequence length="120" mass="14339">MKKSLSLSHIENVLHHLNYRWQLQSLAMWKGNKAPFKYYQLYDSYEDFISLKTLRHIENLDQGSDKTRLKHALIDHYLQRALLPHETEMRSWMKGASAHVAGEKIYFKDIIPWCQKDSTY</sequence>
<gene>
    <name evidence="1" type="ORF">H8E19_02255</name>
</gene>
<reference evidence="1 2" key="1">
    <citation type="submission" date="2020-08" db="EMBL/GenBank/DDBJ databases">
        <title>Bridging the membrane lipid divide: bacteria of the FCB group superphylum have the potential to synthesize archaeal ether lipids.</title>
        <authorList>
            <person name="Villanueva L."/>
            <person name="Von Meijenfeldt F.A.B."/>
            <person name="Westbye A.B."/>
            <person name="Yadav S."/>
            <person name="Hopmans E.C."/>
            <person name="Dutilh B.E."/>
            <person name="Sinninghe Damste J.S."/>
        </authorList>
    </citation>
    <scope>NUCLEOTIDE SEQUENCE [LARGE SCALE GENOMIC DNA]</scope>
    <source>
        <strain evidence="1">NIOZ-UU27</strain>
    </source>
</reference>
<protein>
    <submittedName>
        <fullName evidence="1">Uncharacterized protein</fullName>
    </submittedName>
</protein>
<organism evidence="1 2">
    <name type="scientific">Candidatus Desulfacyla euxinica</name>
    <dbReference type="NCBI Taxonomy" id="2841693"/>
    <lineage>
        <taxon>Bacteria</taxon>
        <taxon>Deltaproteobacteria</taxon>
        <taxon>Candidatus Desulfacyla</taxon>
    </lineage>
</organism>
<proteinExistence type="predicted"/>
<accession>A0A8J6MX83</accession>
<evidence type="ECO:0000313" key="2">
    <source>
        <dbReference type="Proteomes" id="UP000650524"/>
    </source>
</evidence>
<comment type="caution">
    <text evidence="1">The sequence shown here is derived from an EMBL/GenBank/DDBJ whole genome shotgun (WGS) entry which is preliminary data.</text>
</comment>
<dbReference type="Proteomes" id="UP000650524">
    <property type="component" value="Unassembled WGS sequence"/>
</dbReference>
<dbReference type="EMBL" id="JACNJD010000109">
    <property type="protein sequence ID" value="MBC8176200.1"/>
    <property type="molecule type" value="Genomic_DNA"/>
</dbReference>
<evidence type="ECO:0000313" key="1">
    <source>
        <dbReference type="EMBL" id="MBC8176200.1"/>
    </source>
</evidence>
<feature type="non-terminal residue" evidence="1">
    <location>
        <position position="120"/>
    </location>
</feature>
<name>A0A8J6MX83_9DELT</name>